<dbReference type="Gene3D" id="1.25.40.10">
    <property type="entry name" value="Tetratricopeptide repeat domain"/>
    <property type="match status" value="3"/>
</dbReference>
<dbReference type="SMART" id="SM00671">
    <property type="entry name" value="SEL1"/>
    <property type="match status" value="5"/>
</dbReference>
<keyword evidence="4" id="KW-1185">Reference proteome</keyword>
<dbReference type="InterPro" id="IPR011990">
    <property type="entry name" value="TPR-like_helical_dom_sf"/>
</dbReference>
<dbReference type="AlphaFoldDB" id="A0A1E3NE88"/>
<dbReference type="InterPro" id="IPR006597">
    <property type="entry name" value="Sel1-like"/>
</dbReference>
<protein>
    <recommendedName>
        <fullName evidence="5">ERAD-associated E3 ubiquitin-protein ligase component HRD3</fullName>
    </recommendedName>
</protein>
<sequence length="862" mass="98762">MVYIVNILTIFVTLVCADTSKESPIIGSARDALKLLKDQSGTDHKYTYEVPKGTVNNDTFFHEYFEYGREVGDESLNGNLTQNQNGFLIEISDESSVFFNIDDIEQYGATNFDIPYGPLRQIETDCFAEVESNWTNLQLKAFAVLEKLAIEEDSEALRILGDLCTFGFFNTKVDLDRAKAYYGKILEIESDTKTEAHAHFMLGVFYSTGLFGKTEKNQPKGLIHYRFAADLNNSQAQMALAHKYMFGVNVAQDYETAIYYFSLVYQKAEEYLEPFRTEITKTTTDNQNITERLLIFEPILDKFSVRWSDVDGGLYDSSSEAVNTVRYFETFDSYDKIKTYGSGNFNHEEFPDGDDETLDAYSMLYFAAQKNYNGDYLHARNFDLSFKYAKTCVHNGFLEPEIDELLKGKDQNNNIAYSYESPNYSFNFKLGIDQEVSPLSIFVGRCSQYLGHLYLRGQGTEVDYQKAKYYLEVGRVLSGSDTFINDIALMNQYGLGVPKDIIGVSRMYSEKQRMAPSTKYYKAVSLIEYWNENMKGDEVNIITNDIYLLLTSSATYNKLARRKLIELYEGGRMNKPLDIIVGYYNWYLKIFESMYFDFKIPFFAFLNAKADDTTSNNMWTALVGMAIESELGYEAAQSSLGSILYPRVGPYQSKSARNLPTVYSKIYTPKRFHEAISYFELSALHDNRDSINMLGDMYYEGLNSVPGADDPMWRNNWWTYVLPVTEISEKPDSFLFSAIELTFNRLQNLTRFFKMKFNSFFFPHQATPFERPVAIIPKALDRAVSYYQVAASKGSQIGSYSVGWAYEYGMGVVQDLHLAKRYYDSVMTISDAGYIPVKLAVFRVKMKTILWNVLGYDGNGVE</sequence>
<dbReference type="InterPro" id="IPR050767">
    <property type="entry name" value="Sel1_AlgK"/>
</dbReference>
<proteinExistence type="inferred from homology"/>
<evidence type="ECO:0008006" key="5">
    <source>
        <dbReference type="Google" id="ProtNLM"/>
    </source>
</evidence>
<dbReference type="PANTHER" id="PTHR11102:SF160">
    <property type="entry name" value="ERAD-ASSOCIATED E3 UBIQUITIN-PROTEIN LIGASE COMPONENT HRD3"/>
    <property type="match status" value="1"/>
</dbReference>
<dbReference type="RefSeq" id="XP_019015542.1">
    <property type="nucleotide sequence ID" value="XM_019161955.1"/>
</dbReference>
<evidence type="ECO:0000313" key="3">
    <source>
        <dbReference type="EMBL" id="ODQ44429.1"/>
    </source>
</evidence>
<dbReference type="SUPFAM" id="SSF81901">
    <property type="entry name" value="HCP-like"/>
    <property type="match status" value="2"/>
</dbReference>
<accession>A0A1E3NE88</accession>
<dbReference type="Pfam" id="PF08238">
    <property type="entry name" value="Sel1"/>
    <property type="match status" value="8"/>
</dbReference>
<dbReference type="GeneID" id="30178642"/>
<dbReference type="PANTHER" id="PTHR11102">
    <property type="entry name" value="SEL-1-LIKE PROTEIN"/>
    <property type="match status" value="1"/>
</dbReference>
<evidence type="ECO:0000256" key="1">
    <source>
        <dbReference type="ARBA" id="ARBA00038101"/>
    </source>
</evidence>
<comment type="similarity">
    <text evidence="1">Belongs to the sel-1 family.</text>
</comment>
<feature type="signal peptide" evidence="2">
    <location>
        <begin position="1"/>
        <end position="17"/>
    </location>
</feature>
<dbReference type="Proteomes" id="UP000094455">
    <property type="component" value="Unassembled WGS sequence"/>
</dbReference>
<organism evidence="3 4">
    <name type="scientific">Pichia membranifaciens NRRL Y-2026</name>
    <dbReference type="NCBI Taxonomy" id="763406"/>
    <lineage>
        <taxon>Eukaryota</taxon>
        <taxon>Fungi</taxon>
        <taxon>Dikarya</taxon>
        <taxon>Ascomycota</taxon>
        <taxon>Saccharomycotina</taxon>
        <taxon>Pichiomycetes</taxon>
        <taxon>Pichiales</taxon>
        <taxon>Pichiaceae</taxon>
        <taxon>Pichia</taxon>
    </lineage>
</organism>
<dbReference type="STRING" id="763406.A0A1E3NE88"/>
<gene>
    <name evidence="3" type="ORF">PICMEDRAFT_18337</name>
</gene>
<dbReference type="EMBL" id="KV454007">
    <property type="protein sequence ID" value="ODQ44429.1"/>
    <property type="molecule type" value="Genomic_DNA"/>
</dbReference>
<name>A0A1E3NE88_9ASCO</name>
<evidence type="ECO:0000313" key="4">
    <source>
        <dbReference type="Proteomes" id="UP000094455"/>
    </source>
</evidence>
<dbReference type="OrthoDB" id="27934at2759"/>
<keyword evidence="2" id="KW-0732">Signal</keyword>
<reference evidence="3 4" key="1">
    <citation type="journal article" date="2016" name="Proc. Natl. Acad. Sci. U.S.A.">
        <title>Comparative genomics of biotechnologically important yeasts.</title>
        <authorList>
            <person name="Riley R."/>
            <person name="Haridas S."/>
            <person name="Wolfe K.H."/>
            <person name="Lopes M.R."/>
            <person name="Hittinger C.T."/>
            <person name="Goeker M."/>
            <person name="Salamov A.A."/>
            <person name="Wisecaver J.H."/>
            <person name="Long T.M."/>
            <person name="Calvey C.H."/>
            <person name="Aerts A.L."/>
            <person name="Barry K.W."/>
            <person name="Choi C."/>
            <person name="Clum A."/>
            <person name="Coughlan A.Y."/>
            <person name="Deshpande S."/>
            <person name="Douglass A.P."/>
            <person name="Hanson S.J."/>
            <person name="Klenk H.-P."/>
            <person name="LaButti K.M."/>
            <person name="Lapidus A."/>
            <person name="Lindquist E.A."/>
            <person name="Lipzen A.M."/>
            <person name="Meier-Kolthoff J.P."/>
            <person name="Ohm R.A."/>
            <person name="Otillar R.P."/>
            <person name="Pangilinan J.L."/>
            <person name="Peng Y."/>
            <person name="Rokas A."/>
            <person name="Rosa C.A."/>
            <person name="Scheuner C."/>
            <person name="Sibirny A.A."/>
            <person name="Slot J.C."/>
            <person name="Stielow J.B."/>
            <person name="Sun H."/>
            <person name="Kurtzman C.P."/>
            <person name="Blackwell M."/>
            <person name="Grigoriev I.V."/>
            <person name="Jeffries T.W."/>
        </authorList>
    </citation>
    <scope>NUCLEOTIDE SEQUENCE [LARGE SCALE GENOMIC DNA]</scope>
    <source>
        <strain evidence="3 4">NRRL Y-2026</strain>
    </source>
</reference>
<feature type="chain" id="PRO_5009133325" description="ERAD-associated E3 ubiquitin-protein ligase component HRD3" evidence="2">
    <location>
        <begin position="18"/>
        <end position="862"/>
    </location>
</feature>
<evidence type="ECO:0000256" key="2">
    <source>
        <dbReference type="SAM" id="SignalP"/>
    </source>
</evidence>